<dbReference type="KEGG" id="scu:SCE1572_47760"/>
<proteinExistence type="predicted"/>
<protein>
    <recommendedName>
        <fullName evidence="3">Phage protein Gp37/Gp68</fullName>
    </recommendedName>
</protein>
<accession>S4YB20</accession>
<evidence type="ECO:0000313" key="1">
    <source>
        <dbReference type="EMBL" id="AGP41520.1"/>
    </source>
</evidence>
<dbReference type="HOGENOM" id="CLU_054184_0_1_7"/>
<evidence type="ECO:0000313" key="2">
    <source>
        <dbReference type="Proteomes" id="UP000014803"/>
    </source>
</evidence>
<gene>
    <name evidence="1" type="ORF">SCE1572_47760</name>
</gene>
<dbReference type="PATRIC" id="fig|1254432.3.peg.10791"/>
<dbReference type="EMBL" id="CP003969">
    <property type="protein sequence ID" value="AGP41520.1"/>
    <property type="molecule type" value="Genomic_DNA"/>
</dbReference>
<dbReference type="Pfam" id="PF07505">
    <property type="entry name" value="DUF5131"/>
    <property type="match status" value="1"/>
</dbReference>
<dbReference type="eggNOG" id="COG4422">
    <property type="taxonomic scope" value="Bacteria"/>
</dbReference>
<sequence length="304" mass="34371">MQGTGIQWCDDTVNPTMGCDGCELWGPQRKSCYAGVLHERKGGRHPGFAPSFDRVTLFAGRVAKAARLSDLRDRGRLHKPWLDGSPRLIFVSDMSDALSNAVSFEYLEHELVHNVTSPEGQRHRWLWLTKRPHRMAAFSAQLRAWGIRWPSNLWAGTSITSAAMTNRIDALLGVGDKSTLRFLSVEPQVEAIDLDAWLPTIDWIIQGGESGEDARPFDVAWARTLRDACRRARVPYFLKQLGANVLLNHSELKLRDRHGGNWSEWPEDLWVRQVPTAIIARSGLRTEIVRKALGNFDPMLLRTD</sequence>
<dbReference type="Proteomes" id="UP000014803">
    <property type="component" value="Chromosome"/>
</dbReference>
<organism evidence="1 2">
    <name type="scientific">Sorangium cellulosum So0157-2</name>
    <dbReference type="NCBI Taxonomy" id="1254432"/>
    <lineage>
        <taxon>Bacteria</taxon>
        <taxon>Pseudomonadati</taxon>
        <taxon>Myxococcota</taxon>
        <taxon>Polyangia</taxon>
        <taxon>Polyangiales</taxon>
        <taxon>Polyangiaceae</taxon>
        <taxon>Sorangium</taxon>
    </lineage>
</organism>
<dbReference type="STRING" id="1254432.SCE1572_47760"/>
<reference evidence="1 2" key="1">
    <citation type="journal article" date="2013" name="Sci. Rep.">
        <title>Extraordinary expansion of a Sorangium cellulosum genome from an alkaline milieu.</title>
        <authorList>
            <person name="Han K."/>
            <person name="Li Z.F."/>
            <person name="Peng R."/>
            <person name="Zhu L.P."/>
            <person name="Zhou T."/>
            <person name="Wang L.G."/>
            <person name="Li S.G."/>
            <person name="Zhang X.B."/>
            <person name="Hu W."/>
            <person name="Wu Z.H."/>
            <person name="Qin N."/>
            <person name="Li Y.Z."/>
        </authorList>
    </citation>
    <scope>NUCLEOTIDE SEQUENCE [LARGE SCALE GENOMIC DNA]</scope>
    <source>
        <strain evidence="1 2">So0157-2</strain>
    </source>
</reference>
<name>S4YB20_SORCE</name>
<dbReference type="AlphaFoldDB" id="S4YB20"/>
<dbReference type="RefSeq" id="WP_020741387.1">
    <property type="nucleotide sequence ID" value="NC_021658.1"/>
</dbReference>
<dbReference type="InterPro" id="IPR011101">
    <property type="entry name" value="DUF5131"/>
</dbReference>
<dbReference type="OrthoDB" id="9787478at2"/>
<evidence type="ECO:0008006" key="3">
    <source>
        <dbReference type="Google" id="ProtNLM"/>
    </source>
</evidence>